<keyword evidence="3" id="KW-1185">Reference proteome</keyword>
<dbReference type="Proteomes" id="UP000197032">
    <property type="component" value="Unassembled WGS sequence"/>
</dbReference>
<proteinExistence type="predicted"/>
<evidence type="ECO:0000259" key="1">
    <source>
        <dbReference type="PROSITE" id="PS50943"/>
    </source>
</evidence>
<reference evidence="3" key="1">
    <citation type="journal article" date="2017" name="Appl. Environ. Microbiol.">
        <title>Genomic analysis of Calderihabitans maritimus KKC1, a thermophilic hydrogenogenic carboxydotrophic bacterium isolated from marine sediment.</title>
        <authorList>
            <person name="Omae K."/>
            <person name="Yoneda Y."/>
            <person name="Fukuyama Y."/>
            <person name="Yoshida T."/>
            <person name="Sako Y."/>
        </authorList>
    </citation>
    <scope>NUCLEOTIDE SEQUENCE [LARGE SCALE GENOMIC DNA]</scope>
    <source>
        <strain evidence="3">KKC1</strain>
    </source>
</reference>
<dbReference type="SMART" id="SM00530">
    <property type="entry name" value="HTH_XRE"/>
    <property type="match status" value="1"/>
</dbReference>
<dbReference type="Pfam" id="PF13443">
    <property type="entry name" value="HTH_26"/>
    <property type="match status" value="1"/>
</dbReference>
<accession>A0A1Z5HSF7</accession>
<dbReference type="EMBL" id="BDGJ01000081">
    <property type="protein sequence ID" value="GAW92452.1"/>
    <property type="molecule type" value="Genomic_DNA"/>
</dbReference>
<dbReference type="GO" id="GO:0003677">
    <property type="term" value="F:DNA binding"/>
    <property type="evidence" value="ECO:0007669"/>
    <property type="project" value="InterPro"/>
</dbReference>
<gene>
    <name evidence="2" type="ORF">KKC1_16060</name>
</gene>
<protein>
    <recommendedName>
        <fullName evidence="1">HTH cro/C1-type domain-containing protein</fullName>
    </recommendedName>
</protein>
<dbReference type="Gene3D" id="1.10.260.40">
    <property type="entry name" value="lambda repressor-like DNA-binding domains"/>
    <property type="match status" value="1"/>
</dbReference>
<comment type="caution">
    <text evidence="2">The sequence shown here is derived from an EMBL/GenBank/DDBJ whole genome shotgun (WGS) entry which is preliminary data.</text>
</comment>
<sequence>MQHFSEIVRATMARKRLKISDLARKTGYSQQYISDLLAGNRRWNETTIDKVCKALNLVVEIKSKEHNNTGAVG</sequence>
<feature type="domain" description="HTH cro/C1-type" evidence="1">
    <location>
        <begin position="8"/>
        <end position="61"/>
    </location>
</feature>
<dbReference type="AlphaFoldDB" id="A0A1Z5HSF7"/>
<dbReference type="RefSeq" id="WP_202819986.1">
    <property type="nucleotide sequence ID" value="NZ_BDGJ01000081.1"/>
</dbReference>
<dbReference type="CDD" id="cd00093">
    <property type="entry name" value="HTH_XRE"/>
    <property type="match status" value="1"/>
</dbReference>
<evidence type="ECO:0000313" key="3">
    <source>
        <dbReference type="Proteomes" id="UP000197032"/>
    </source>
</evidence>
<name>A0A1Z5HSF7_9FIRM</name>
<organism evidence="2 3">
    <name type="scientific">Calderihabitans maritimus</name>
    <dbReference type="NCBI Taxonomy" id="1246530"/>
    <lineage>
        <taxon>Bacteria</taxon>
        <taxon>Bacillati</taxon>
        <taxon>Bacillota</taxon>
        <taxon>Clostridia</taxon>
        <taxon>Neomoorellales</taxon>
        <taxon>Calderihabitantaceae</taxon>
        <taxon>Calderihabitans</taxon>
    </lineage>
</organism>
<evidence type="ECO:0000313" key="2">
    <source>
        <dbReference type="EMBL" id="GAW92452.1"/>
    </source>
</evidence>
<dbReference type="SUPFAM" id="SSF47413">
    <property type="entry name" value="lambda repressor-like DNA-binding domains"/>
    <property type="match status" value="1"/>
</dbReference>
<dbReference type="InterPro" id="IPR001387">
    <property type="entry name" value="Cro/C1-type_HTH"/>
</dbReference>
<dbReference type="InterPro" id="IPR010982">
    <property type="entry name" value="Lambda_DNA-bd_dom_sf"/>
</dbReference>
<dbReference type="PROSITE" id="PS50943">
    <property type="entry name" value="HTH_CROC1"/>
    <property type="match status" value="1"/>
</dbReference>